<feature type="region of interest" description="Disordered" evidence="1">
    <location>
        <begin position="20"/>
        <end position="41"/>
    </location>
</feature>
<accession>A0ABU2CRC1</accession>
<dbReference type="InterPro" id="IPR027383">
    <property type="entry name" value="Znf_put"/>
</dbReference>
<proteinExistence type="predicted"/>
<protein>
    <recommendedName>
        <fullName evidence="2">Putative zinc-finger domain-containing protein</fullName>
    </recommendedName>
</protein>
<evidence type="ECO:0000256" key="1">
    <source>
        <dbReference type="SAM" id="MobiDB-lite"/>
    </source>
</evidence>
<gene>
    <name evidence="3" type="ORF">J2S48_003407</name>
</gene>
<dbReference type="Proteomes" id="UP001183585">
    <property type="component" value="Unassembled WGS sequence"/>
</dbReference>
<name>A0ABU2CRC1_9MICO</name>
<dbReference type="EMBL" id="JAVDYE010000001">
    <property type="protein sequence ID" value="MDR7383892.1"/>
    <property type="molecule type" value="Genomic_DNA"/>
</dbReference>
<feature type="domain" description="Putative zinc-finger" evidence="2">
    <location>
        <begin position="54"/>
        <end position="87"/>
    </location>
</feature>
<evidence type="ECO:0000313" key="4">
    <source>
        <dbReference type="Proteomes" id="UP001183585"/>
    </source>
</evidence>
<sequence>MTMTIGLGLDDLCAVLGTEGDASGSDADTSPPEPVRFGSAPRVTSVHAVNGPECRSTRAAMHDYLGRHLAPRRASRLEAHLDSCAECIRAFIDIREASWARRAVADSATLTVTRADTFERLGGTSRPRGHRAG</sequence>
<comment type="caution">
    <text evidence="3">The sequence shown here is derived from an EMBL/GenBank/DDBJ whole genome shotgun (WGS) entry which is preliminary data.</text>
</comment>
<reference evidence="3 4" key="1">
    <citation type="submission" date="2023-07" db="EMBL/GenBank/DDBJ databases">
        <title>Sequencing the genomes of 1000 actinobacteria strains.</title>
        <authorList>
            <person name="Klenk H.-P."/>
        </authorList>
    </citation>
    <scope>NUCLEOTIDE SEQUENCE [LARGE SCALE GENOMIC DNA]</scope>
    <source>
        <strain evidence="3 4">DSM 45554</strain>
    </source>
</reference>
<dbReference type="Pfam" id="PF13490">
    <property type="entry name" value="zf-HC2"/>
    <property type="match status" value="1"/>
</dbReference>
<evidence type="ECO:0000313" key="3">
    <source>
        <dbReference type="EMBL" id="MDR7383892.1"/>
    </source>
</evidence>
<keyword evidence="4" id="KW-1185">Reference proteome</keyword>
<organism evidence="3 4">
    <name type="scientific">Promicromonospora iranensis</name>
    <dbReference type="NCBI Taxonomy" id="1105144"/>
    <lineage>
        <taxon>Bacteria</taxon>
        <taxon>Bacillati</taxon>
        <taxon>Actinomycetota</taxon>
        <taxon>Actinomycetes</taxon>
        <taxon>Micrococcales</taxon>
        <taxon>Promicromonosporaceae</taxon>
        <taxon>Promicromonospora</taxon>
    </lineage>
</organism>
<evidence type="ECO:0000259" key="2">
    <source>
        <dbReference type="Pfam" id="PF13490"/>
    </source>
</evidence>